<sequence length="112" mass="12420">GQIRPIGLAIDRVDGSDGTHYRVEYDDRHNIVVVISRDDCYIVEAPDASWDPLVRDRSSLHDAAVAIVKEIESGTGVTSMTHREATEAYHSTMESFSCQNKDVHKVAYTPSS</sequence>
<feature type="non-terminal residue" evidence="1">
    <location>
        <position position="1"/>
    </location>
</feature>
<organism evidence="1 2">
    <name type="scientific">Batillaria attramentaria</name>
    <dbReference type="NCBI Taxonomy" id="370345"/>
    <lineage>
        <taxon>Eukaryota</taxon>
        <taxon>Metazoa</taxon>
        <taxon>Spiralia</taxon>
        <taxon>Lophotrochozoa</taxon>
        <taxon>Mollusca</taxon>
        <taxon>Gastropoda</taxon>
        <taxon>Caenogastropoda</taxon>
        <taxon>Sorbeoconcha</taxon>
        <taxon>Cerithioidea</taxon>
        <taxon>Batillariidae</taxon>
        <taxon>Batillaria</taxon>
    </lineage>
</organism>
<reference evidence="1 2" key="1">
    <citation type="journal article" date="2023" name="Sci. Data">
        <title>Genome assembly of the Korean intertidal mud-creeper Batillaria attramentaria.</title>
        <authorList>
            <person name="Patra A.K."/>
            <person name="Ho P.T."/>
            <person name="Jun S."/>
            <person name="Lee S.J."/>
            <person name="Kim Y."/>
            <person name="Won Y.J."/>
        </authorList>
    </citation>
    <scope>NUCLEOTIDE SEQUENCE [LARGE SCALE GENOMIC DNA]</scope>
    <source>
        <strain evidence="1">Wonlab-2016</strain>
    </source>
</reference>
<proteinExistence type="predicted"/>
<dbReference type="AlphaFoldDB" id="A0ABD0JFV6"/>
<gene>
    <name evidence="1" type="ORF">BaRGS_00034935</name>
</gene>
<evidence type="ECO:0000313" key="1">
    <source>
        <dbReference type="EMBL" id="KAK7473828.1"/>
    </source>
</evidence>
<evidence type="ECO:0000313" key="2">
    <source>
        <dbReference type="Proteomes" id="UP001519460"/>
    </source>
</evidence>
<accession>A0ABD0JFV6</accession>
<name>A0ABD0JFV6_9CAEN</name>
<dbReference type="EMBL" id="JACVVK020000456">
    <property type="protein sequence ID" value="KAK7473828.1"/>
    <property type="molecule type" value="Genomic_DNA"/>
</dbReference>
<keyword evidence="2" id="KW-1185">Reference proteome</keyword>
<dbReference type="Proteomes" id="UP001519460">
    <property type="component" value="Unassembled WGS sequence"/>
</dbReference>
<protein>
    <submittedName>
        <fullName evidence="1">Uncharacterized protein</fullName>
    </submittedName>
</protein>
<comment type="caution">
    <text evidence="1">The sequence shown here is derived from an EMBL/GenBank/DDBJ whole genome shotgun (WGS) entry which is preliminary data.</text>
</comment>